<feature type="domain" description="NADP-dependent oxidoreductase" evidence="4">
    <location>
        <begin position="16"/>
        <end position="314"/>
    </location>
</feature>
<evidence type="ECO:0000256" key="2">
    <source>
        <dbReference type="ARBA" id="ARBA00022857"/>
    </source>
</evidence>
<dbReference type="InterPro" id="IPR050523">
    <property type="entry name" value="AKR_Detox_Biosynth"/>
</dbReference>
<evidence type="ECO:0000259" key="4">
    <source>
        <dbReference type="Pfam" id="PF00248"/>
    </source>
</evidence>
<protein>
    <submittedName>
        <fullName evidence="5">Aldo/keto reductase</fullName>
    </submittedName>
</protein>
<accession>A0A6B0YX96</accession>
<dbReference type="PRINTS" id="PR01577">
    <property type="entry name" value="KCNABCHANNEL"/>
</dbReference>
<dbReference type="InterPro" id="IPR005399">
    <property type="entry name" value="K_chnl_volt-dep_bsu_KCNAB-rel"/>
</dbReference>
<proteinExistence type="inferred from homology"/>
<dbReference type="AlphaFoldDB" id="A0A6B0YX96"/>
<dbReference type="PANTHER" id="PTHR43364:SF4">
    <property type="entry name" value="NAD(P)-LINKED OXIDOREDUCTASE SUPERFAMILY PROTEIN"/>
    <property type="match status" value="1"/>
</dbReference>
<dbReference type="SUPFAM" id="SSF51430">
    <property type="entry name" value="NAD(P)-linked oxidoreductase"/>
    <property type="match status" value="1"/>
</dbReference>
<evidence type="ECO:0000313" key="5">
    <source>
        <dbReference type="EMBL" id="MXY95690.1"/>
    </source>
</evidence>
<reference evidence="5" key="1">
    <citation type="submission" date="2019-09" db="EMBL/GenBank/DDBJ databases">
        <title>Characterisation of the sponge microbiome using genome-centric metagenomics.</title>
        <authorList>
            <person name="Engelberts J.P."/>
            <person name="Robbins S.J."/>
            <person name="De Goeij J.M."/>
            <person name="Aranda M."/>
            <person name="Bell S.C."/>
            <person name="Webster N.S."/>
        </authorList>
    </citation>
    <scope>NUCLEOTIDE SEQUENCE</scope>
    <source>
        <strain evidence="5">SB0664_bin_27</strain>
    </source>
</reference>
<dbReference type="GO" id="GO:0005829">
    <property type="term" value="C:cytosol"/>
    <property type="evidence" value="ECO:0007669"/>
    <property type="project" value="TreeGrafter"/>
</dbReference>
<evidence type="ECO:0000256" key="3">
    <source>
        <dbReference type="ARBA" id="ARBA00023002"/>
    </source>
</evidence>
<dbReference type="PANTHER" id="PTHR43364">
    <property type="entry name" value="NADH-SPECIFIC METHYLGLYOXAL REDUCTASE-RELATED"/>
    <property type="match status" value="1"/>
</dbReference>
<dbReference type="GO" id="GO:0016491">
    <property type="term" value="F:oxidoreductase activity"/>
    <property type="evidence" value="ECO:0007669"/>
    <property type="project" value="UniProtKB-KW"/>
</dbReference>
<organism evidence="5">
    <name type="scientific">Caldilineaceae bacterium SB0664_bin_27</name>
    <dbReference type="NCBI Taxonomy" id="2605260"/>
    <lineage>
        <taxon>Bacteria</taxon>
        <taxon>Bacillati</taxon>
        <taxon>Chloroflexota</taxon>
        <taxon>Caldilineae</taxon>
        <taxon>Caldilineales</taxon>
        <taxon>Caldilineaceae</taxon>
    </lineage>
</organism>
<comment type="similarity">
    <text evidence="1">Belongs to the shaker potassium channel beta subunit family.</text>
</comment>
<dbReference type="InterPro" id="IPR023210">
    <property type="entry name" value="NADP_OxRdtase_dom"/>
</dbReference>
<sequence>MEYRNFGRTGMKVSALCLGCMNFGKKTTPEDAYDIIDRALDAGINFLDTANVYSRGRSEEITGEALQRNGSRSRIVLATKVHGSMDDDDPNAAGTSRRHIIEQCEASLKRLQTDYIDIYQLHRPRPEIAIDETLRALDDLVRAGKVRYLGTSTFAAWQVVESLWVAKELGLNRFVSEQPPYNILDRRIERELVPMAQTYGIGLIPWSPLGGGLLTGKYTRSRPTPEGARFSDPTLGARLARRYTEGAYDVTEGLKPLAAAKECTLSQLALAWCVERPGVTSPIIGPRTMEQLEDNLGALDVTVTAEDHRAIDELVPPGRMVGPFYEADFGPNLHRAVV</sequence>
<dbReference type="FunFam" id="3.20.20.100:FF:000004">
    <property type="entry name" value="Oxidoreductase, aldo/keto reductase"/>
    <property type="match status" value="1"/>
</dbReference>
<keyword evidence="2" id="KW-0521">NADP</keyword>
<name>A0A6B0YX96_9CHLR</name>
<comment type="caution">
    <text evidence="5">The sequence shown here is derived from an EMBL/GenBank/DDBJ whole genome shotgun (WGS) entry which is preliminary data.</text>
</comment>
<evidence type="ECO:0000256" key="1">
    <source>
        <dbReference type="ARBA" id="ARBA00006515"/>
    </source>
</evidence>
<keyword evidence="3" id="KW-0560">Oxidoreductase</keyword>
<dbReference type="CDD" id="cd19087">
    <property type="entry name" value="AKR_AKR12A1_B1_C1"/>
    <property type="match status" value="1"/>
</dbReference>
<dbReference type="EMBL" id="VXRG01000167">
    <property type="protein sequence ID" value="MXY95690.1"/>
    <property type="molecule type" value="Genomic_DNA"/>
</dbReference>
<dbReference type="InterPro" id="IPR036812">
    <property type="entry name" value="NAD(P)_OxRdtase_dom_sf"/>
</dbReference>
<gene>
    <name evidence="5" type="ORF">F4Y42_19810</name>
</gene>
<dbReference type="Gene3D" id="3.20.20.100">
    <property type="entry name" value="NADP-dependent oxidoreductase domain"/>
    <property type="match status" value="1"/>
</dbReference>
<dbReference type="Pfam" id="PF00248">
    <property type="entry name" value="Aldo_ket_red"/>
    <property type="match status" value="1"/>
</dbReference>